<evidence type="ECO:0000313" key="6">
    <source>
        <dbReference type="EMBL" id="EFW91547.1"/>
    </source>
</evidence>
<dbReference type="Proteomes" id="UP000184203">
    <property type="component" value="Unassembled WGS sequence"/>
</dbReference>
<evidence type="ECO:0000256" key="2">
    <source>
        <dbReference type="ARBA" id="ARBA00022448"/>
    </source>
</evidence>
<dbReference type="InterPro" id="IPR051313">
    <property type="entry name" value="Bact_iron-sidero_bind"/>
</dbReference>
<dbReference type="Pfam" id="PF01497">
    <property type="entry name" value="Peripla_BP_2"/>
    <property type="match status" value="1"/>
</dbReference>
<proteinExistence type="predicted"/>
<protein>
    <submittedName>
        <fullName evidence="6">Ferrichrome-binding protein</fullName>
    </submittedName>
</protein>
<feature type="compositionally biased region" description="Low complexity" evidence="4">
    <location>
        <begin position="47"/>
        <end position="61"/>
    </location>
</feature>
<feature type="region of interest" description="Disordered" evidence="4">
    <location>
        <begin position="30"/>
        <end position="74"/>
    </location>
</feature>
<name>E7QV29_HALPU</name>
<dbReference type="SUPFAM" id="SSF53807">
    <property type="entry name" value="Helical backbone' metal receptor"/>
    <property type="match status" value="1"/>
</dbReference>
<dbReference type="PROSITE" id="PS51257">
    <property type="entry name" value="PROKAR_LIPOPROTEIN"/>
    <property type="match status" value="1"/>
</dbReference>
<evidence type="ECO:0000313" key="7">
    <source>
        <dbReference type="EMBL" id="SHL25030.1"/>
    </source>
</evidence>
<sequence>MTNERTNRTAPTRRTYLKYGGAVVGGGLLAGCTSDSESGGEETPANTDAEATSSDSTATESGGEDSGPYSVTMSPMGTVEFDSVPTDVMVYSLLYADMAVAYGHGDAVNSLGFDSEAGGNTLDAYYERLDGVSFDREGLTQLNTGSGGVNIDKELFYELDSDLHMVDPALVLSFDGWSKSDIDEIGGTVAPWFGNTYSRQHSQPPKPYRDSYEYYTLWEIAEKVAKVFREQERYEALASVHDDLLGRIRSNLPPEDERPTVASVIFMQGTFYPSKINTEGFANAHVRPLGATDAFAEGDVTYQTTYDYETMLKVDPDVILHKFGVASYYDVAQISETIADHPVGNKLTAVANDAVYPSGNPVQGPIMNLFQLEMTAKQLYPEQFGEWPEYTDGSPYPEIPEDERLFDRTRVANIVAGND</sequence>
<dbReference type="RefSeq" id="WP_007980580.1">
    <property type="nucleotide sequence ID" value="NZ_AEMG01000013.1"/>
</dbReference>
<dbReference type="Proteomes" id="UP000003751">
    <property type="component" value="Unassembled WGS sequence"/>
</dbReference>
<keyword evidence="3" id="KW-0732">Signal</keyword>
<dbReference type="EMBL" id="FRAN01000005">
    <property type="protein sequence ID" value="SHL25030.1"/>
    <property type="molecule type" value="Genomic_DNA"/>
</dbReference>
<reference evidence="7" key="2">
    <citation type="submission" date="2016-11" db="EMBL/GenBank/DDBJ databases">
        <authorList>
            <person name="Jaros S."/>
            <person name="Januszkiewicz K."/>
            <person name="Wedrychowicz H."/>
        </authorList>
    </citation>
    <scope>NUCLEOTIDE SEQUENCE [LARGE SCALE GENOMIC DNA]</scope>
    <source>
        <strain evidence="7">DX253</strain>
    </source>
</reference>
<dbReference type="OrthoDB" id="304381at2157"/>
<dbReference type="InterPro" id="IPR006311">
    <property type="entry name" value="TAT_signal"/>
</dbReference>
<dbReference type="STRING" id="797209.GCA_000376445_03824"/>
<dbReference type="PROSITE" id="PS51318">
    <property type="entry name" value="TAT"/>
    <property type="match status" value="1"/>
</dbReference>
<accession>E7QV29</accession>
<evidence type="ECO:0000256" key="3">
    <source>
        <dbReference type="ARBA" id="ARBA00022729"/>
    </source>
</evidence>
<evidence type="ECO:0000256" key="4">
    <source>
        <dbReference type="SAM" id="MobiDB-lite"/>
    </source>
</evidence>
<organism evidence="6 8">
    <name type="scientific">Haladaptatus paucihalophilus DX253</name>
    <dbReference type="NCBI Taxonomy" id="797209"/>
    <lineage>
        <taxon>Archaea</taxon>
        <taxon>Methanobacteriati</taxon>
        <taxon>Methanobacteriota</taxon>
        <taxon>Stenosarchaea group</taxon>
        <taxon>Halobacteria</taxon>
        <taxon>Halobacteriales</taxon>
        <taxon>Haladaptataceae</taxon>
        <taxon>Haladaptatus</taxon>
    </lineage>
</organism>
<dbReference type="PANTHER" id="PTHR30532">
    <property type="entry name" value="IRON III DICITRATE-BINDING PERIPLASMIC PROTEIN"/>
    <property type="match status" value="1"/>
</dbReference>
<reference evidence="6 8" key="1">
    <citation type="journal article" date="2014" name="ISME J.">
        <title>Trehalose/2-sulfotrehalose biosynthesis and glycine-betaine uptake are widely spread mechanisms for osmoadaptation in the Halobacteriales.</title>
        <authorList>
            <person name="Youssef N.H."/>
            <person name="Savage-Ashlock K.N."/>
            <person name="McCully A.L."/>
            <person name="Luedtke B."/>
            <person name="Shaw E.I."/>
            <person name="Hoff W.D."/>
            <person name="Elshahed M.S."/>
        </authorList>
    </citation>
    <scope>NUCLEOTIDE SEQUENCE [LARGE SCALE GENOMIC DNA]</scope>
    <source>
        <strain evidence="6 8">DX253</strain>
    </source>
</reference>
<dbReference type="AlphaFoldDB" id="E7QV29"/>
<evidence type="ECO:0000313" key="8">
    <source>
        <dbReference type="Proteomes" id="UP000003751"/>
    </source>
</evidence>
<evidence type="ECO:0000313" key="9">
    <source>
        <dbReference type="Proteomes" id="UP000184203"/>
    </source>
</evidence>
<evidence type="ECO:0000259" key="5">
    <source>
        <dbReference type="Pfam" id="PF01497"/>
    </source>
</evidence>
<keyword evidence="9" id="KW-1185">Reference proteome</keyword>
<dbReference type="PATRIC" id="fig|797209.4.peg.2623"/>
<feature type="domain" description="Fe/B12 periplasmic-binding" evidence="5">
    <location>
        <begin position="209"/>
        <end position="356"/>
    </location>
</feature>
<dbReference type="EMBL" id="AEMG01000013">
    <property type="protein sequence ID" value="EFW91547.1"/>
    <property type="molecule type" value="Genomic_DNA"/>
</dbReference>
<gene>
    <name evidence="7" type="ORF">SAMN05444342_3416</name>
    <name evidence="6" type="ORF">ZOD2009_13326</name>
</gene>
<dbReference type="InterPro" id="IPR002491">
    <property type="entry name" value="ABC_transptr_periplasmic_BD"/>
</dbReference>
<dbReference type="Gene3D" id="3.40.50.1980">
    <property type="entry name" value="Nitrogenase molybdenum iron protein domain"/>
    <property type="match status" value="2"/>
</dbReference>
<keyword evidence="2" id="KW-0813">Transport</keyword>
<dbReference type="PANTHER" id="PTHR30532:SF1">
    <property type="entry name" value="IRON(3+)-HYDROXAMATE-BINDING PROTEIN FHUD"/>
    <property type="match status" value="1"/>
</dbReference>
<comment type="subcellular location">
    <subcellularLocation>
        <location evidence="1">Cell envelope</location>
    </subcellularLocation>
</comment>
<dbReference type="eggNOG" id="arCOG06180">
    <property type="taxonomic scope" value="Archaea"/>
</dbReference>
<reference evidence="9" key="3">
    <citation type="submission" date="2016-11" db="EMBL/GenBank/DDBJ databases">
        <authorList>
            <person name="Varghese N."/>
            <person name="Submissions S."/>
        </authorList>
    </citation>
    <scope>NUCLEOTIDE SEQUENCE [LARGE SCALE GENOMIC DNA]</scope>
    <source>
        <strain evidence="9">DX253</strain>
    </source>
</reference>
<evidence type="ECO:0000256" key="1">
    <source>
        <dbReference type="ARBA" id="ARBA00004196"/>
    </source>
</evidence>